<reference evidence="1 2" key="1">
    <citation type="submission" date="2019-06" db="EMBL/GenBank/DDBJ databases">
        <title>Complete genome of Microbacterium foliorum M2.</title>
        <authorList>
            <person name="Cao G."/>
        </authorList>
    </citation>
    <scope>NUCLEOTIDE SEQUENCE [LARGE SCALE GENOMIC DNA]</scope>
    <source>
        <strain evidence="1 2">M2</strain>
    </source>
</reference>
<dbReference type="AlphaFoldDB" id="A0A4Y5YN54"/>
<evidence type="ECO:0000313" key="1">
    <source>
        <dbReference type="EMBL" id="QDE33869.1"/>
    </source>
</evidence>
<protein>
    <submittedName>
        <fullName evidence="1">Uncharacterized protein</fullName>
    </submittedName>
</protein>
<name>A0A4Y5YN54_9MICO</name>
<gene>
    <name evidence="1" type="ORF">FIV50_03155</name>
</gene>
<accession>A0A4Y5YN54</accession>
<evidence type="ECO:0000313" key="2">
    <source>
        <dbReference type="Proteomes" id="UP000316125"/>
    </source>
</evidence>
<sequence length="126" mass="13269">MPQMDDETTTTLNDSACSWVDTVAEQANASMISADPTALATAGDHLREGISLPDGDLKNAIAAAGDDAPERKTPTVILPEDLNSFNEHLDSISSICVDLGQNEVSTRVKYPDSQSTVEVLDGSYGG</sequence>
<dbReference type="RefSeq" id="WP_140036152.1">
    <property type="nucleotide sequence ID" value="NZ_CP041040.1"/>
</dbReference>
<dbReference type="EMBL" id="CP041040">
    <property type="protein sequence ID" value="QDE33869.1"/>
    <property type="molecule type" value="Genomic_DNA"/>
</dbReference>
<dbReference type="Proteomes" id="UP000316125">
    <property type="component" value="Chromosome"/>
</dbReference>
<organism evidence="1 2">
    <name type="scientific">Microbacterium foliorum</name>
    <dbReference type="NCBI Taxonomy" id="104336"/>
    <lineage>
        <taxon>Bacteria</taxon>
        <taxon>Bacillati</taxon>
        <taxon>Actinomycetota</taxon>
        <taxon>Actinomycetes</taxon>
        <taxon>Micrococcales</taxon>
        <taxon>Microbacteriaceae</taxon>
        <taxon>Microbacterium</taxon>
    </lineage>
</organism>
<proteinExistence type="predicted"/>